<dbReference type="GO" id="GO:0030674">
    <property type="term" value="F:protein-macromolecule adaptor activity"/>
    <property type="evidence" value="ECO:0007669"/>
    <property type="project" value="TreeGrafter"/>
</dbReference>
<dbReference type="AlphaFoldDB" id="A0A7R9L379"/>
<comment type="function">
    <text evidence="4">Involved in peroxisome biosynthesis and integrity. Assembles membrane vesicles before the matrix proteins are translocated. As a docking factor for PEX19, is necessary for the import of peroxisomal membrane proteins in the peroxisomes.</text>
</comment>
<dbReference type="InterPro" id="IPR006966">
    <property type="entry name" value="Peroxin-3"/>
</dbReference>
<name>A0A7R9L379_9ACAR</name>
<evidence type="ECO:0000256" key="1">
    <source>
        <dbReference type="ARBA" id="ARBA00011494"/>
    </source>
</evidence>
<dbReference type="EMBL" id="CAJPIZ010014379">
    <property type="protein sequence ID" value="CAG2114735.1"/>
    <property type="molecule type" value="Genomic_DNA"/>
</dbReference>
<keyword evidence="8" id="KW-1185">Reference proteome</keyword>
<gene>
    <name evidence="7" type="ORF">OSB1V03_LOCUS14701</name>
</gene>
<reference evidence="7" key="1">
    <citation type="submission" date="2020-11" db="EMBL/GenBank/DDBJ databases">
        <authorList>
            <person name="Tran Van P."/>
        </authorList>
    </citation>
    <scope>NUCLEOTIDE SEQUENCE</scope>
</reference>
<dbReference type="OrthoDB" id="45930at2759"/>
<comment type="subunit">
    <text evidence="1">Interacts with PEX19.</text>
</comment>
<sequence>MSSLLNSWWSFAKRHRNKALVGVGVVGAFYALNRYVHSVANEWQNSSSRDFVSEVKKKEIHFENTIDTCNQTSMSLSVKIVDILDQSLDAEPILEAIRADKLNDGGRQSIALWNKLKVRIFTRVIAEVYCVVLFVTYLRVQLSVLAGYIYVDNCANNPANLMSQIQATSSGVQNKYLSLLHNFYTEGIQQIIEPIMEAVEDALQDISLKDKIVLQDLKNIFDKEKLKKLFAAKRETIKEDVTVEFDDLVFDPKSLPEFPDLFEFYKTILDEIPLIFFNDLSQIKRFANNCVQQSIESRSEQKKPTVGDQLPSTLAPTLPPPTTSSSLYTPPEYSLPTCAQTLFSMSPNVKDLPKPDFSLLTSKDNTMNALPLKPAEPAVTSALELTFPRNPSPIPIYSQLPNTSADTLLNTCSRMNGIQSSNGK</sequence>
<dbReference type="EMBL" id="OC868954">
    <property type="protein sequence ID" value="CAD7634305.1"/>
    <property type="molecule type" value="Genomic_DNA"/>
</dbReference>
<evidence type="ECO:0000256" key="4">
    <source>
        <dbReference type="ARBA" id="ARBA00025338"/>
    </source>
</evidence>
<evidence type="ECO:0000313" key="8">
    <source>
        <dbReference type="Proteomes" id="UP000759131"/>
    </source>
</evidence>
<keyword evidence="3" id="KW-0962">Peroxisome biogenesis</keyword>
<evidence type="ECO:0000256" key="3">
    <source>
        <dbReference type="ARBA" id="ARBA00022593"/>
    </source>
</evidence>
<dbReference type="Proteomes" id="UP000759131">
    <property type="component" value="Unassembled WGS sequence"/>
</dbReference>
<accession>A0A7R9L379</accession>
<dbReference type="PANTHER" id="PTHR28080:SF1">
    <property type="entry name" value="PEROXISOMAL BIOGENESIS FACTOR 3"/>
    <property type="match status" value="1"/>
</dbReference>
<evidence type="ECO:0000256" key="5">
    <source>
        <dbReference type="ARBA" id="ARBA00029630"/>
    </source>
</evidence>
<proteinExistence type="predicted"/>
<protein>
    <recommendedName>
        <fullName evidence="2">Peroxisomal biogenesis factor 3</fullName>
    </recommendedName>
    <alternativeName>
        <fullName evidence="5">Peroxisomal assembly protein PEX3</fullName>
    </alternativeName>
</protein>
<dbReference type="GO" id="GO:0005778">
    <property type="term" value="C:peroxisomal membrane"/>
    <property type="evidence" value="ECO:0007669"/>
    <property type="project" value="InterPro"/>
</dbReference>
<feature type="region of interest" description="Disordered" evidence="6">
    <location>
        <begin position="297"/>
        <end position="330"/>
    </location>
</feature>
<feature type="non-terminal residue" evidence="7">
    <location>
        <position position="1"/>
    </location>
</feature>
<evidence type="ECO:0000313" key="7">
    <source>
        <dbReference type="EMBL" id="CAD7634305.1"/>
    </source>
</evidence>
<dbReference type="Pfam" id="PF04882">
    <property type="entry name" value="Peroxin-3"/>
    <property type="match status" value="2"/>
</dbReference>
<dbReference type="GO" id="GO:0045046">
    <property type="term" value="P:protein import into peroxisome membrane"/>
    <property type="evidence" value="ECO:0007669"/>
    <property type="project" value="TreeGrafter"/>
</dbReference>
<organism evidence="7">
    <name type="scientific">Medioppia subpectinata</name>
    <dbReference type="NCBI Taxonomy" id="1979941"/>
    <lineage>
        <taxon>Eukaryota</taxon>
        <taxon>Metazoa</taxon>
        <taxon>Ecdysozoa</taxon>
        <taxon>Arthropoda</taxon>
        <taxon>Chelicerata</taxon>
        <taxon>Arachnida</taxon>
        <taxon>Acari</taxon>
        <taxon>Acariformes</taxon>
        <taxon>Sarcoptiformes</taxon>
        <taxon>Oribatida</taxon>
        <taxon>Brachypylina</taxon>
        <taxon>Oppioidea</taxon>
        <taxon>Oppiidae</taxon>
        <taxon>Medioppia</taxon>
    </lineage>
</organism>
<evidence type="ECO:0000256" key="2">
    <source>
        <dbReference type="ARBA" id="ARBA00014294"/>
    </source>
</evidence>
<dbReference type="PANTHER" id="PTHR28080">
    <property type="entry name" value="PEROXISOMAL BIOGENESIS FACTOR 3"/>
    <property type="match status" value="1"/>
</dbReference>
<evidence type="ECO:0000256" key="6">
    <source>
        <dbReference type="SAM" id="MobiDB-lite"/>
    </source>
</evidence>